<name>A0A0J8GMJ2_9ALTE</name>
<accession>A0A0J8GMJ2</accession>
<sequence length="405" mass="46077">MNTHITQAGTKLLRALSRHSEIIMEAYIEGSIDEGKHSPQVLDNLQSLGLVWRPDAESDLRLRRVVRSFLEEGLSDERNRQVDANIGSALAKVRTLVAHYKEASNKHRFAEADSHLSDLTELTYGMIDSLKQGVRTLWSRIHKEFGYVASLDAKIRENQLAQSQVTDLLNQLEMFEFDKLAIDAGSNRDLRRLLIVTLQSNFSLVAKELSLVQARLIELLGRFREFQGRTQLLKGFQLHIEHNPSYTPANYTSHSRVPELFNQADNIIQPASVDINSPSLENDLALLVGKLKAVQHLKQFTRPELPQPVVVEEAEQVTLAEDEIKNAVEAYFCQIIDSGKRLSALDYYQANKLEYDTEVWLYQVIGGFEGLPEADKAYFEIEKSLKDHPIYSGNKIIEDVELWFS</sequence>
<dbReference type="AlphaFoldDB" id="A0A0J8GMJ2"/>
<dbReference type="OrthoDB" id="8565078at2"/>
<reference evidence="1 2" key="1">
    <citation type="submission" date="2015-04" db="EMBL/GenBank/DDBJ databases">
        <title>Draft Genome Sequence of the Novel Agar-Digesting Marine Bacterium Q1.</title>
        <authorList>
            <person name="Li Y."/>
            <person name="Li D."/>
            <person name="Chen G."/>
            <person name="Du Z."/>
        </authorList>
    </citation>
    <scope>NUCLEOTIDE SEQUENCE [LARGE SCALE GENOMIC DNA]</scope>
    <source>
        <strain evidence="1 2">Q1</strain>
    </source>
</reference>
<dbReference type="PATRIC" id="fig|1513271.3.peg.3398"/>
<proteinExistence type="predicted"/>
<keyword evidence="1" id="KW-0670">Pyruvate</keyword>
<dbReference type="STRING" id="1513271.XM47_16515"/>
<protein>
    <submittedName>
        <fullName evidence="1">Phosphoenolpyruvate carboxylase</fullName>
    </submittedName>
</protein>
<organism evidence="1 2">
    <name type="scientific">Catenovulum maritimum</name>
    <dbReference type="NCBI Taxonomy" id="1513271"/>
    <lineage>
        <taxon>Bacteria</taxon>
        <taxon>Pseudomonadati</taxon>
        <taxon>Pseudomonadota</taxon>
        <taxon>Gammaproteobacteria</taxon>
        <taxon>Alteromonadales</taxon>
        <taxon>Alteromonadaceae</taxon>
        <taxon>Catenovulum</taxon>
    </lineage>
</organism>
<keyword evidence="2" id="KW-1185">Reference proteome</keyword>
<dbReference type="RefSeq" id="WP_048695010.1">
    <property type="nucleotide sequence ID" value="NZ_KQ130505.1"/>
</dbReference>
<evidence type="ECO:0000313" key="1">
    <source>
        <dbReference type="EMBL" id="KMT64000.1"/>
    </source>
</evidence>
<dbReference type="Proteomes" id="UP000037600">
    <property type="component" value="Unassembled WGS sequence"/>
</dbReference>
<dbReference type="EMBL" id="LAZL01000034">
    <property type="protein sequence ID" value="KMT64000.1"/>
    <property type="molecule type" value="Genomic_DNA"/>
</dbReference>
<comment type="caution">
    <text evidence="1">The sequence shown here is derived from an EMBL/GenBank/DDBJ whole genome shotgun (WGS) entry which is preliminary data.</text>
</comment>
<evidence type="ECO:0000313" key="2">
    <source>
        <dbReference type="Proteomes" id="UP000037600"/>
    </source>
</evidence>
<gene>
    <name evidence="1" type="ORF">XM47_16515</name>
</gene>